<evidence type="ECO:0000256" key="2">
    <source>
        <dbReference type="ARBA" id="ARBA00008520"/>
    </source>
</evidence>
<dbReference type="EMBL" id="DWZH01000060">
    <property type="protein sequence ID" value="HJB10489.1"/>
    <property type="molecule type" value="Genomic_DNA"/>
</dbReference>
<dbReference type="InterPro" id="IPR006059">
    <property type="entry name" value="SBP"/>
</dbReference>
<reference evidence="5" key="1">
    <citation type="journal article" date="2021" name="PeerJ">
        <title>Extensive microbial diversity within the chicken gut microbiome revealed by metagenomics and culture.</title>
        <authorList>
            <person name="Gilroy R."/>
            <person name="Ravi A."/>
            <person name="Getino M."/>
            <person name="Pursley I."/>
            <person name="Horton D.L."/>
            <person name="Alikhan N.F."/>
            <person name="Baker D."/>
            <person name="Gharbi K."/>
            <person name="Hall N."/>
            <person name="Watson M."/>
            <person name="Adriaenssens E.M."/>
            <person name="Foster-Nyarko E."/>
            <person name="Jarju S."/>
            <person name="Secka A."/>
            <person name="Antonio M."/>
            <person name="Oren A."/>
            <person name="Chaudhuri R.R."/>
            <person name="La Ragione R."/>
            <person name="Hildebrand F."/>
            <person name="Pallen M.J."/>
        </authorList>
    </citation>
    <scope>NUCLEOTIDE SEQUENCE</scope>
    <source>
        <strain evidence="5">ChiHjej13B12-24818</strain>
    </source>
</reference>
<reference evidence="5" key="2">
    <citation type="submission" date="2021-04" db="EMBL/GenBank/DDBJ databases">
        <authorList>
            <person name="Gilroy R."/>
        </authorList>
    </citation>
    <scope>NUCLEOTIDE SEQUENCE</scope>
    <source>
        <strain evidence="5">ChiHjej13B12-24818</strain>
    </source>
</reference>
<evidence type="ECO:0000256" key="3">
    <source>
        <dbReference type="ARBA" id="ARBA00022448"/>
    </source>
</evidence>
<dbReference type="CDD" id="cd13585">
    <property type="entry name" value="PBP2_TMBP_like"/>
    <property type="match status" value="1"/>
</dbReference>
<gene>
    <name evidence="5" type="ORF">H9786_08155</name>
</gene>
<dbReference type="SUPFAM" id="SSF53850">
    <property type="entry name" value="Periplasmic binding protein-like II"/>
    <property type="match status" value="1"/>
</dbReference>
<dbReference type="InterPro" id="IPR050490">
    <property type="entry name" value="Bact_solute-bd_prot1"/>
</dbReference>
<comment type="caution">
    <text evidence="5">The sequence shown here is derived from an EMBL/GenBank/DDBJ whole genome shotgun (WGS) entry which is preliminary data.</text>
</comment>
<evidence type="ECO:0000313" key="5">
    <source>
        <dbReference type="EMBL" id="HJB10489.1"/>
    </source>
</evidence>
<evidence type="ECO:0000256" key="4">
    <source>
        <dbReference type="ARBA" id="ARBA00022729"/>
    </source>
</evidence>
<keyword evidence="4" id="KW-0732">Signal</keyword>
<dbReference type="AlphaFoldDB" id="A0A9D2RNM2"/>
<organism evidence="5 6">
    <name type="scientific">Candidatus Brachybacterium merdavium</name>
    <dbReference type="NCBI Taxonomy" id="2838513"/>
    <lineage>
        <taxon>Bacteria</taxon>
        <taxon>Bacillati</taxon>
        <taxon>Actinomycetota</taxon>
        <taxon>Actinomycetes</taxon>
        <taxon>Micrococcales</taxon>
        <taxon>Dermabacteraceae</taxon>
        <taxon>Brachybacterium</taxon>
    </lineage>
</organism>
<dbReference type="Proteomes" id="UP000823823">
    <property type="component" value="Unassembled WGS sequence"/>
</dbReference>
<proteinExistence type="inferred from homology"/>
<evidence type="ECO:0000256" key="1">
    <source>
        <dbReference type="ARBA" id="ARBA00004196"/>
    </source>
</evidence>
<dbReference type="Pfam" id="PF01547">
    <property type="entry name" value="SBP_bac_1"/>
    <property type="match status" value="1"/>
</dbReference>
<name>A0A9D2RNM2_9MICO</name>
<sequence>MAAAAGFGLSACSDGGGGGGEDLAMPEDTEISASLNYGIWDDVQAPAMEEIISAFNEEYPNIEVNITIAPFDQYFTRLQTQAGSGELPDVFWMNGPNVQLYASEDMLMPLSSLIESGDIDPANYPDAMNALYVMDGEQYAVPKDFDTIGLWFNTRLFDEAGVEHPTAEWTWEDFRSAAKTISDELGDQGVYGFAGGVTNQALVYPAIMQAGGEIISEDGTTSGYDSPEAQKAFQMFADMVEDGSSPSVQTTTDTDYYDLFSSEKAAMAWDGNWRVATYAESPAMENIQVTHLPRDERQATPIHGIGNAVSANTDHPEAAAAFLAFLGGERAAIIQAEAGTANPAYAGSQDAFVESVPEFDLQVFIDAADEYAVEYPVSLNTAAWLNEESEYFPAIISGDMTVEEGTRELAAAMNEHLEAEQG</sequence>
<dbReference type="GO" id="GO:0030313">
    <property type="term" value="C:cell envelope"/>
    <property type="evidence" value="ECO:0007669"/>
    <property type="project" value="UniProtKB-SubCell"/>
</dbReference>
<keyword evidence="3" id="KW-0813">Transport</keyword>
<comment type="subcellular location">
    <subcellularLocation>
        <location evidence="1">Cell envelope</location>
    </subcellularLocation>
</comment>
<dbReference type="PANTHER" id="PTHR43649">
    <property type="entry name" value="ARABINOSE-BINDING PROTEIN-RELATED"/>
    <property type="match status" value="1"/>
</dbReference>
<evidence type="ECO:0000313" key="6">
    <source>
        <dbReference type="Proteomes" id="UP000823823"/>
    </source>
</evidence>
<protein>
    <submittedName>
        <fullName evidence="5">Sugar ABC transporter substrate-binding protein</fullName>
    </submittedName>
</protein>
<dbReference type="PANTHER" id="PTHR43649:SF31">
    <property type="entry name" value="SN-GLYCEROL-3-PHOSPHATE-BINDING PERIPLASMIC PROTEIN UGPB"/>
    <property type="match status" value="1"/>
</dbReference>
<accession>A0A9D2RNM2</accession>
<dbReference type="Gene3D" id="3.40.190.10">
    <property type="entry name" value="Periplasmic binding protein-like II"/>
    <property type="match status" value="1"/>
</dbReference>
<comment type="similarity">
    <text evidence="2">Belongs to the bacterial solute-binding protein 1 family.</text>
</comment>